<dbReference type="PANTHER" id="PTHR44858:SF1">
    <property type="entry name" value="UDP-N-ACETYLGLUCOSAMINE--PEPTIDE N-ACETYLGLUCOSAMINYLTRANSFERASE SPINDLY-RELATED"/>
    <property type="match status" value="1"/>
</dbReference>
<dbReference type="InterPro" id="IPR050498">
    <property type="entry name" value="Ycf3"/>
</dbReference>
<dbReference type="InterPro" id="IPR011990">
    <property type="entry name" value="TPR-like_helical_dom_sf"/>
</dbReference>
<dbReference type="PROSITE" id="PS51257">
    <property type="entry name" value="PROKAR_LIPOPROTEIN"/>
    <property type="match status" value="1"/>
</dbReference>
<accession>A0A5Q0TE43</accession>
<evidence type="ECO:0000256" key="4">
    <source>
        <dbReference type="SAM" id="MobiDB-lite"/>
    </source>
</evidence>
<dbReference type="Gene3D" id="1.25.40.10">
    <property type="entry name" value="Tetratricopeptide repeat domain"/>
    <property type="match status" value="1"/>
</dbReference>
<evidence type="ECO:0000256" key="5">
    <source>
        <dbReference type="SAM" id="SignalP"/>
    </source>
</evidence>
<evidence type="ECO:0000256" key="3">
    <source>
        <dbReference type="PROSITE-ProRule" id="PRU00339"/>
    </source>
</evidence>
<dbReference type="NCBIfam" id="NF008391">
    <property type="entry name" value="PRK11189.1"/>
    <property type="match status" value="1"/>
</dbReference>
<keyword evidence="6" id="KW-0449">Lipoprotein</keyword>
<proteinExistence type="predicted"/>
<evidence type="ECO:0000256" key="2">
    <source>
        <dbReference type="ARBA" id="ARBA00022803"/>
    </source>
</evidence>
<dbReference type="AlphaFoldDB" id="A0A5Q0TE43"/>
<evidence type="ECO:0000313" key="7">
    <source>
        <dbReference type="Proteomes" id="UP000348942"/>
    </source>
</evidence>
<dbReference type="EMBL" id="CP045699">
    <property type="protein sequence ID" value="QGA65403.1"/>
    <property type="molecule type" value="Genomic_DNA"/>
</dbReference>
<evidence type="ECO:0000256" key="1">
    <source>
        <dbReference type="ARBA" id="ARBA00022737"/>
    </source>
</evidence>
<dbReference type="SUPFAM" id="SSF48452">
    <property type="entry name" value="TPR-like"/>
    <property type="match status" value="1"/>
</dbReference>
<sequence>MKYFKCLGLIAVFLLAGCANSGKSSSTWSSPPLAVPLQPSIQQEVQISRLNQLVLRKDVTNETRAKMFAQRGQYLDSVGLADLARLDYERSLKLDPKQPEVFNMIGVYFTQMSDYDSAFDAFDSSLELDPTNEYAERNRAIALYYADRFDLAIQDMTSNYNKAPNDPYRALWLYYMEREVDAKKATDALTQRYDNKDQQWGWQLVGLTLNKESEKDVLQAVALSTRDNVELAQKLTEIYFYLAKRNQYEGNYANAIALYKLSLSMNVYEFSEHKYAFLELGRIFKTLQEQQQKAQAPTSSSDDKSKAEEPVNTPKSSDESRLLPKATSTPALRS</sequence>
<feature type="signal peptide" evidence="5">
    <location>
        <begin position="1"/>
        <end position="21"/>
    </location>
</feature>
<evidence type="ECO:0000313" key="6">
    <source>
        <dbReference type="EMBL" id="QGA65403.1"/>
    </source>
</evidence>
<organism evidence="6 7">
    <name type="scientific">Vibrio algicola</name>
    <dbReference type="NCBI Taxonomy" id="2662262"/>
    <lineage>
        <taxon>Bacteria</taxon>
        <taxon>Pseudomonadati</taxon>
        <taxon>Pseudomonadota</taxon>
        <taxon>Gammaproteobacteria</taxon>
        <taxon>Vibrionales</taxon>
        <taxon>Vibrionaceae</taxon>
        <taxon>Vibrio</taxon>
    </lineage>
</organism>
<dbReference type="PROSITE" id="PS50293">
    <property type="entry name" value="TPR_REGION"/>
    <property type="match status" value="1"/>
</dbReference>
<reference evidence="6 7" key="1">
    <citation type="submission" date="2019-10" db="EMBL/GenBank/DDBJ databases">
        <title>Vibrio sp. nov., isolated from Coralline algae surface.</title>
        <authorList>
            <person name="Geng Y."/>
            <person name="Zhang X."/>
        </authorList>
    </citation>
    <scope>NUCLEOTIDE SEQUENCE [LARGE SCALE GENOMIC DNA]</scope>
    <source>
        <strain evidence="6 7">SM1977</strain>
    </source>
</reference>
<protein>
    <submittedName>
        <fullName evidence="6">Lipoprotein NlpI</fullName>
    </submittedName>
</protein>
<name>A0A5Q0TE43_9VIBR</name>
<feature type="region of interest" description="Disordered" evidence="4">
    <location>
        <begin position="291"/>
        <end position="334"/>
    </location>
</feature>
<dbReference type="SMART" id="SM00028">
    <property type="entry name" value="TPR"/>
    <property type="match status" value="4"/>
</dbReference>
<dbReference type="PANTHER" id="PTHR44858">
    <property type="entry name" value="TETRATRICOPEPTIDE REPEAT PROTEIN 6"/>
    <property type="match status" value="1"/>
</dbReference>
<keyword evidence="5" id="KW-0732">Signal</keyword>
<feature type="compositionally biased region" description="Polar residues" evidence="4">
    <location>
        <begin position="291"/>
        <end position="300"/>
    </location>
</feature>
<keyword evidence="1" id="KW-0677">Repeat</keyword>
<dbReference type="RefSeq" id="WP_153447551.1">
    <property type="nucleotide sequence ID" value="NZ_CP045699.1"/>
</dbReference>
<gene>
    <name evidence="6" type="primary">nlpI</name>
    <name evidence="6" type="ORF">GFB47_08200</name>
</gene>
<feature type="chain" id="PRO_5024394468" evidence="5">
    <location>
        <begin position="22"/>
        <end position="334"/>
    </location>
</feature>
<dbReference type="Pfam" id="PF13181">
    <property type="entry name" value="TPR_8"/>
    <property type="match status" value="1"/>
</dbReference>
<dbReference type="InterPro" id="IPR019734">
    <property type="entry name" value="TPR_rpt"/>
</dbReference>
<feature type="repeat" description="TPR" evidence="3">
    <location>
        <begin position="99"/>
        <end position="132"/>
    </location>
</feature>
<keyword evidence="7" id="KW-1185">Reference proteome</keyword>
<keyword evidence="2 3" id="KW-0802">TPR repeat</keyword>
<dbReference type="PROSITE" id="PS50005">
    <property type="entry name" value="TPR"/>
    <property type="match status" value="1"/>
</dbReference>
<dbReference type="Proteomes" id="UP000348942">
    <property type="component" value="Chromosome 1"/>
</dbReference>